<evidence type="ECO:0000256" key="3">
    <source>
        <dbReference type="ARBA" id="ARBA00022723"/>
    </source>
</evidence>
<organism evidence="7 8">
    <name type="scientific">Pseudorhodoferax aquiterrae</name>
    <dbReference type="NCBI Taxonomy" id="747304"/>
    <lineage>
        <taxon>Bacteria</taxon>
        <taxon>Pseudomonadati</taxon>
        <taxon>Pseudomonadota</taxon>
        <taxon>Betaproteobacteria</taxon>
        <taxon>Burkholderiales</taxon>
        <taxon>Comamonadaceae</taxon>
    </lineage>
</organism>
<keyword evidence="4 5" id="KW-0378">Hydrolase</keyword>
<comment type="caution">
    <text evidence="7">The sequence shown here is derived from an EMBL/GenBank/DDBJ whole genome shotgun (WGS) entry which is preliminary data.</text>
</comment>
<feature type="binding site" evidence="5">
    <location>
        <position position="94"/>
    </location>
    <ligand>
        <name>Mg(2+)</name>
        <dbReference type="ChEBI" id="CHEBI:18420"/>
    </ligand>
</feature>
<dbReference type="HAMAP" id="MF_00265">
    <property type="entry name" value="VapC_Nob1"/>
    <property type="match status" value="1"/>
</dbReference>
<feature type="domain" description="PIN" evidence="6">
    <location>
        <begin position="4"/>
        <end position="117"/>
    </location>
</feature>
<dbReference type="EC" id="3.1.-.-" evidence="5"/>
<proteinExistence type="inferred from homology"/>
<dbReference type="RefSeq" id="WP_189690526.1">
    <property type="nucleotide sequence ID" value="NZ_BMYK01000035.1"/>
</dbReference>
<keyword evidence="8" id="KW-1185">Reference proteome</keyword>
<gene>
    <name evidence="5" type="primary">vapC</name>
    <name evidence="7" type="ORF">GCM10007320_59680</name>
</gene>
<comment type="cofactor">
    <cofactor evidence="5">
        <name>Mg(2+)</name>
        <dbReference type="ChEBI" id="CHEBI:18420"/>
    </cofactor>
</comment>
<dbReference type="EMBL" id="BMYK01000035">
    <property type="protein sequence ID" value="GHD01381.1"/>
    <property type="molecule type" value="Genomic_DNA"/>
</dbReference>
<dbReference type="Proteomes" id="UP000626210">
    <property type="component" value="Unassembled WGS sequence"/>
</dbReference>
<evidence type="ECO:0000313" key="8">
    <source>
        <dbReference type="Proteomes" id="UP000626210"/>
    </source>
</evidence>
<keyword evidence="1 5" id="KW-1277">Toxin-antitoxin system</keyword>
<reference evidence="8" key="1">
    <citation type="journal article" date="2019" name="Int. J. Syst. Evol. Microbiol.">
        <title>The Global Catalogue of Microorganisms (GCM) 10K type strain sequencing project: providing services to taxonomists for standard genome sequencing and annotation.</title>
        <authorList>
            <consortium name="The Broad Institute Genomics Platform"/>
            <consortium name="The Broad Institute Genome Sequencing Center for Infectious Disease"/>
            <person name="Wu L."/>
            <person name="Ma J."/>
        </authorList>
    </citation>
    <scope>NUCLEOTIDE SEQUENCE [LARGE SCALE GENOMIC DNA]</scope>
    <source>
        <strain evidence="8">KCTC 23314</strain>
    </source>
</reference>
<dbReference type="InterPro" id="IPR022907">
    <property type="entry name" value="VapC_family"/>
</dbReference>
<evidence type="ECO:0000256" key="2">
    <source>
        <dbReference type="ARBA" id="ARBA00022722"/>
    </source>
</evidence>
<dbReference type="InterPro" id="IPR002716">
    <property type="entry name" value="PIN_dom"/>
</dbReference>
<dbReference type="GO" id="GO:0003677">
    <property type="term" value="F:DNA binding"/>
    <property type="evidence" value="ECO:0007669"/>
    <property type="project" value="UniProtKB-KW"/>
</dbReference>
<dbReference type="CDD" id="cd18683">
    <property type="entry name" value="PIN_VapC-like"/>
    <property type="match status" value="1"/>
</dbReference>
<keyword evidence="7" id="KW-0238">DNA-binding</keyword>
<keyword evidence="5" id="KW-0800">Toxin</keyword>
<comment type="function">
    <text evidence="5">Toxic component of a toxin-antitoxin (TA) system. An RNase.</text>
</comment>
<keyword evidence="3 5" id="KW-0479">Metal-binding</keyword>
<sequence length="131" mass="13991">MRAVDTNVLVRAFVRDDPAQAARAQALLRAQQVFVPVTVVLELEWVLRSRYGFARDVIAAALTMIASLENAVIGERDAVLAATAHLAQGWDFADALHHALSAGCDGFATFDNALVKRAGRLPDASPAVVPV</sequence>
<dbReference type="PANTHER" id="PTHR39664:SF2">
    <property type="entry name" value="NUCLEIC ACID-BINDING PROTEIN, CONTAINING PIN DOMAIN-RELATED"/>
    <property type="match status" value="1"/>
</dbReference>
<comment type="similarity">
    <text evidence="5">Belongs to the PINc/VapC protein family.</text>
</comment>
<dbReference type="PANTHER" id="PTHR39664">
    <property type="match status" value="1"/>
</dbReference>
<accession>A0ABQ3GDF6</accession>
<dbReference type="InterPro" id="IPR029060">
    <property type="entry name" value="PIN-like_dom_sf"/>
</dbReference>
<protein>
    <recommendedName>
        <fullName evidence="5">Ribonuclease VapC</fullName>
        <shortName evidence="5">RNase VapC</shortName>
        <ecNumber evidence="5">3.1.-.-</ecNumber>
    </recommendedName>
    <alternativeName>
        <fullName evidence="5">Toxin VapC</fullName>
    </alternativeName>
</protein>
<evidence type="ECO:0000313" key="7">
    <source>
        <dbReference type="EMBL" id="GHD01381.1"/>
    </source>
</evidence>
<evidence type="ECO:0000259" key="6">
    <source>
        <dbReference type="Pfam" id="PF01850"/>
    </source>
</evidence>
<keyword evidence="5" id="KW-0460">Magnesium</keyword>
<dbReference type="Gene3D" id="3.40.50.1010">
    <property type="entry name" value="5'-nuclease"/>
    <property type="match status" value="1"/>
</dbReference>
<dbReference type="Pfam" id="PF01850">
    <property type="entry name" value="PIN"/>
    <property type="match status" value="1"/>
</dbReference>
<keyword evidence="2 5" id="KW-0540">Nuclease</keyword>
<name>A0ABQ3GDF6_9BURK</name>
<evidence type="ECO:0000256" key="4">
    <source>
        <dbReference type="ARBA" id="ARBA00022801"/>
    </source>
</evidence>
<evidence type="ECO:0000256" key="5">
    <source>
        <dbReference type="HAMAP-Rule" id="MF_00265"/>
    </source>
</evidence>
<dbReference type="SUPFAM" id="SSF88723">
    <property type="entry name" value="PIN domain-like"/>
    <property type="match status" value="1"/>
</dbReference>
<evidence type="ECO:0000256" key="1">
    <source>
        <dbReference type="ARBA" id="ARBA00022649"/>
    </source>
</evidence>
<feature type="binding site" evidence="5">
    <location>
        <position position="5"/>
    </location>
    <ligand>
        <name>Mg(2+)</name>
        <dbReference type="ChEBI" id="CHEBI:18420"/>
    </ligand>
</feature>